<keyword evidence="3" id="KW-0418">Kinase</keyword>
<evidence type="ECO:0000313" key="5">
    <source>
        <dbReference type="EMBL" id="QIM50759.1"/>
    </source>
</evidence>
<dbReference type="InterPro" id="IPR012893">
    <property type="entry name" value="HipA-like_C"/>
</dbReference>
<protein>
    <submittedName>
        <fullName evidence="5">Helix-turn-helix domain-containing protein</fullName>
    </submittedName>
</protein>
<dbReference type="InterPro" id="IPR052028">
    <property type="entry name" value="HipA_Ser/Thr_kinase"/>
</dbReference>
<dbReference type="Pfam" id="PF01381">
    <property type="entry name" value="HTH_3"/>
    <property type="match status" value="1"/>
</dbReference>
<evidence type="ECO:0000256" key="3">
    <source>
        <dbReference type="ARBA" id="ARBA00022777"/>
    </source>
</evidence>
<keyword evidence="6" id="KW-1185">Reference proteome</keyword>
<dbReference type="GO" id="GO:0003677">
    <property type="term" value="F:DNA binding"/>
    <property type="evidence" value="ECO:0007669"/>
    <property type="project" value="InterPro"/>
</dbReference>
<feature type="domain" description="HTH cro/C1-type" evidence="4">
    <location>
        <begin position="20"/>
        <end position="73"/>
    </location>
</feature>
<dbReference type="SUPFAM" id="SSF47413">
    <property type="entry name" value="lambda repressor-like DNA-binding domains"/>
    <property type="match status" value="1"/>
</dbReference>
<dbReference type="RefSeq" id="WP_166223119.1">
    <property type="nucleotide sequence ID" value="NZ_CP049989.1"/>
</dbReference>
<organism evidence="5 6">
    <name type="scientific">Hydrogenophaga crocea</name>
    <dbReference type="NCBI Taxonomy" id="2716225"/>
    <lineage>
        <taxon>Bacteria</taxon>
        <taxon>Pseudomonadati</taxon>
        <taxon>Pseudomonadota</taxon>
        <taxon>Betaproteobacteria</taxon>
        <taxon>Burkholderiales</taxon>
        <taxon>Comamonadaceae</taxon>
        <taxon>Hydrogenophaga</taxon>
    </lineage>
</organism>
<dbReference type="AlphaFoldDB" id="A0A6G8IC99"/>
<dbReference type="Gene3D" id="1.10.260.40">
    <property type="entry name" value="lambda repressor-like DNA-binding domains"/>
    <property type="match status" value="1"/>
</dbReference>
<dbReference type="InterPro" id="IPR010982">
    <property type="entry name" value="Lambda_DNA-bd_dom_sf"/>
</dbReference>
<dbReference type="SMART" id="SM00530">
    <property type="entry name" value="HTH_XRE"/>
    <property type="match status" value="1"/>
</dbReference>
<dbReference type="InterPro" id="IPR001387">
    <property type="entry name" value="Cro/C1-type_HTH"/>
</dbReference>
<dbReference type="KEGG" id="hcz:G9Q37_00740"/>
<evidence type="ECO:0000256" key="2">
    <source>
        <dbReference type="ARBA" id="ARBA00022679"/>
    </source>
</evidence>
<comment type="similarity">
    <text evidence="1">Belongs to the HipA Ser/Thr kinase family.</text>
</comment>
<keyword evidence="2" id="KW-0808">Transferase</keyword>
<dbReference type="GO" id="GO:0005829">
    <property type="term" value="C:cytosol"/>
    <property type="evidence" value="ECO:0007669"/>
    <property type="project" value="TreeGrafter"/>
</dbReference>
<dbReference type="PROSITE" id="PS50943">
    <property type="entry name" value="HTH_CROC1"/>
    <property type="match status" value="1"/>
</dbReference>
<dbReference type="PANTHER" id="PTHR37419:SF8">
    <property type="entry name" value="TOXIN YJJJ"/>
    <property type="match status" value="1"/>
</dbReference>
<evidence type="ECO:0000256" key="1">
    <source>
        <dbReference type="ARBA" id="ARBA00010164"/>
    </source>
</evidence>
<evidence type="ECO:0000313" key="6">
    <source>
        <dbReference type="Proteomes" id="UP000503162"/>
    </source>
</evidence>
<dbReference type="CDD" id="cd00093">
    <property type="entry name" value="HTH_XRE"/>
    <property type="match status" value="1"/>
</dbReference>
<dbReference type="PANTHER" id="PTHR37419">
    <property type="entry name" value="SERINE/THREONINE-PROTEIN KINASE TOXIN HIPA"/>
    <property type="match status" value="1"/>
</dbReference>
<dbReference type="Proteomes" id="UP000503162">
    <property type="component" value="Chromosome"/>
</dbReference>
<accession>A0A6G8IC99</accession>
<name>A0A6G8IC99_9BURK</name>
<dbReference type="GO" id="GO:0004674">
    <property type="term" value="F:protein serine/threonine kinase activity"/>
    <property type="evidence" value="ECO:0007669"/>
    <property type="project" value="TreeGrafter"/>
</dbReference>
<evidence type="ECO:0000259" key="4">
    <source>
        <dbReference type="PROSITE" id="PS50943"/>
    </source>
</evidence>
<gene>
    <name evidence="5" type="ORF">G9Q37_00740</name>
</gene>
<sequence>MNLPAPHAIARAEKRLGNCIRQCRRRRGWTQHEFASQIGTSIGLVRRIERGGSSVSLLIVMRGALHLGLLREFNRLLAIRHRQYRDRRGRCGHSTPRPAVVAAPEQATVDVVAPPENPQQLLHESQARLLDHLTVHLGHTSLVLGSLKVYAQNDELFSEFAYDVSWLSSPRYFPVSPDLAHTAAPQRFTPLQGEDLNVFAALAETAPSGFGLQVMSKASEIGLLGASNWEGRALRALEGLKAVPNVVRLGALRLVSSGESPEELSHSRRTLPRESDLPSLAAAVHAFEGGTVSSAQLQLLMTSATALGGSRPKVTWLGRDNDLWAAKLPKRFGDSLPNRSEALAMSLAAMAGIDCVTVTLRHSPSGPFLIAPRFDRASDGKRKPVLSARSMLHANECDVISPLELLGVMRERCLDFSSDARELWQRLLFMCLIRQPGDELRKISFVYAGNGLWRLAPAYGLRLHSFSMQSLKAQQAAGSGLEMRLLPLMKASSAFGMEPKLALDQLRWQLNVLARWRDQAGQLSVGMSQFDMAQFQHAMTQTAIEGATLAAKCLRELDIA</sequence>
<proteinExistence type="inferred from homology"/>
<reference evidence="5 6" key="1">
    <citation type="submission" date="2020-03" db="EMBL/GenBank/DDBJ databases">
        <title>Hydrogenophaga sp. nov. isolated from cyanobacterial mat.</title>
        <authorList>
            <person name="Thorat V."/>
            <person name="Kirdat K."/>
            <person name="Tiwarekar B."/>
            <person name="Costa E.D."/>
            <person name="Yadav A."/>
        </authorList>
    </citation>
    <scope>NUCLEOTIDE SEQUENCE [LARGE SCALE GENOMIC DNA]</scope>
    <source>
        <strain evidence="5 6">BA0156</strain>
    </source>
</reference>
<dbReference type="Pfam" id="PF07804">
    <property type="entry name" value="HipA_C"/>
    <property type="match status" value="1"/>
</dbReference>
<dbReference type="EMBL" id="CP049989">
    <property type="protein sequence ID" value="QIM50759.1"/>
    <property type="molecule type" value="Genomic_DNA"/>
</dbReference>